<reference evidence="3" key="1">
    <citation type="submission" date="2014-09" db="EMBL/GenBank/DDBJ databases">
        <authorList>
            <person name="Illeghems K.G."/>
        </authorList>
    </citation>
    <scope>NUCLEOTIDE SEQUENCE [LARGE SCALE GENOMIC DNA]</scope>
    <source>
        <strain evidence="3">LMG 23848T</strain>
    </source>
</reference>
<evidence type="ECO:0000259" key="1">
    <source>
        <dbReference type="Pfam" id="PF03976"/>
    </source>
</evidence>
<accession>A0A0U5FVU0</accession>
<feature type="domain" description="Polyphosphate kinase-2-related" evidence="1">
    <location>
        <begin position="1"/>
        <end position="82"/>
    </location>
</feature>
<dbReference type="EMBL" id="LN609302">
    <property type="protein sequence ID" value="CEF54467.1"/>
    <property type="molecule type" value="Genomic_DNA"/>
</dbReference>
<gene>
    <name evidence="2" type="ORF">AGA_796</name>
</gene>
<dbReference type="Gene3D" id="3.40.50.300">
    <property type="entry name" value="P-loop containing nucleotide triphosphate hydrolases"/>
    <property type="match status" value="1"/>
</dbReference>
<dbReference type="Pfam" id="PF03976">
    <property type="entry name" value="PPK2"/>
    <property type="match status" value="1"/>
</dbReference>
<name>A0A0U5FVU0_9PROT</name>
<dbReference type="PANTHER" id="PTHR34383:SF3">
    <property type="entry name" value="POLYPHOSPHATE:AMP PHOSPHOTRANSFERASE"/>
    <property type="match status" value="1"/>
</dbReference>
<dbReference type="Proteomes" id="UP000068250">
    <property type="component" value="Chromosome I"/>
</dbReference>
<evidence type="ECO:0000313" key="3">
    <source>
        <dbReference type="Proteomes" id="UP000068250"/>
    </source>
</evidence>
<dbReference type="InterPro" id="IPR022488">
    <property type="entry name" value="PPK2-related"/>
</dbReference>
<protein>
    <recommendedName>
        <fullName evidence="1">Polyphosphate kinase-2-related domain-containing protein</fullName>
    </recommendedName>
</protein>
<dbReference type="AlphaFoldDB" id="A0A0U5FVU0"/>
<dbReference type="PATRIC" id="fig|431306.5.peg.777"/>
<sequence>MNISREEQRQRLLARLDVPEKRWKFSPSDLHEREYWDDYATAYQDAIAQTARPHAPWIIVPANHKWYARLVVIGTIIRALHNLRQVTPQPNPDVMRQLDDYRTRLLQEKP</sequence>
<dbReference type="STRING" id="431306.AGA_796"/>
<proteinExistence type="predicted"/>
<organism evidence="2 3">
    <name type="scientific">Acetobacter ghanensis</name>
    <dbReference type="NCBI Taxonomy" id="431306"/>
    <lineage>
        <taxon>Bacteria</taxon>
        <taxon>Pseudomonadati</taxon>
        <taxon>Pseudomonadota</taxon>
        <taxon>Alphaproteobacteria</taxon>
        <taxon>Acetobacterales</taxon>
        <taxon>Acetobacteraceae</taxon>
        <taxon>Acetobacter</taxon>
    </lineage>
</organism>
<dbReference type="SUPFAM" id="SSF52540">
    <property type="entry name" value="P-loop containing nucleoside triphosphate hydrolases"/>
    <property type="match status" value="1"/>
</dbReference>
<evidence type="ECO:0000313" key="2">
    <source>
        <dbReference type="EMBL" id="CEF54467.1"/>
    </source>
</evidence>
<dbReference type="InterPro" id="IPR027417">
    <property type="entry name" value="P-loop_NTPase"/>
</dbReference>
<dbReference type="PANTHER" id="PTHR34383">
    <property type="entry name" value="POLYPHOSPHATE:AMP PHOSPHOTRANSFERASE-RELATED"/>
    <property type="match status" value="1"/>
</dbReference>